<dbReference type="Proteomes" id="UP000034749">
    <property type="component" value="Unassembled WGS sequence"/>
</dbReference>
<protein>
    <submittedName>
        <fullName evidence="1">Uncharacterized protein</fullName>
    </submittedName>
</protein>
<accession>A0A0G0TRB8</accession>
<sequence>MGETVTRLIFFNLKSEVDEYVKKYGSNNSDYLCIGLNPIVFAYLKKKNLLCSNTLPYFTNDSHAQILRQSDLIITWMRESIQLPHLNNYILYERFCIHYYLWLIEIVVNAIQKYQPKDVCVFSYEWVYVKSLYGQPFEKHLSCIVEKAARIYNLRFEKIILRKESFYFKYYLGYLVSILKFVGRCCQLRIDVFLLSFKQYLSQKKIIFYTTSAYNLESLVGSFQKKYSNCIFKLLKGPVVLLFEMPYFLMRLFWKSNAPDIFKQKIYLEEINSILRTKANLFLYKGISFLDFLIQKNKSDLFQYLLNLSLWDIEIQRLLKRIDPSLIISNGNRDDDILLAELCNLNNVPSVLISHGSHVYPKNESERIEWGEHGMSFLRAPFSHFALQTPLSEGYLDVFPSRSEVIKTGPLIWGFPIQVRQQEERKVKKVKIILHAGTYKYSNCLRPYVYETADEYIQSICDLANAVEKLSDTILIVKFRPGYELNVKTLRYLVPFSKKVVLNIEDTFLDVLAMTDLLISFSSTCIEEALQNKIPVLLYGGGGRYQHVPATEIRPNESTKESAVYFIKEVQILGYGINKILELNSKNDTTFLFDSYIYPKPIRMSLGEHLIW</sequence>
<dbReference type="SUPFAM" id="SSF53756">
    <property type="entry name" value="UDP-Glycosyltransferase/glycogen phosphorylase"/>
    <property type="match status" value="1"/>
</dbReference>
<proteinExistence type="predicted"/>
<comment type="caution">
    <text evidence="1">The sequence shown here is derived from an EMBL/GenBank/DDBJ whole genome shotgun (WGS) entry which is preliminary data.</text>
</comment>
<name>A0A0G0TRB8_9BACT</name>
<dbReference type="AlphaFoldDB" id="A0A0G0TRB8"/>
<evidence type="ECO:0000313" key="2">
    <source>
        <dbReference type="Proteomes" id="UP000034749"/>
    </source>
</evidence>
<dbReference type="EMBL" id="LBZW01000006">
    <property type="protein sequence ID" value="KKR79539.1"/>
    <property type="molecule type" value="Genomic_DNA"/>
</dbReference>
<organism evidence="1 2">
    <name type="scientific">Candidatus Nomurabacteria bacterium GW2011_GWA2_40_9</name>
    <dbReference type="NCBI Taxonomy" id="1618734"/>
    <lineage>
        <taxon>Bacteria</taxon>
        <taxon>Candidatus Nomuraibacteriota</taxon>
    </lineage>
</organism>
<gene>
    <name evidence="1" type="ORF">UU24_C0006G0033</name>
</gene>
<evidence type="ECO:0000313" key="1">
    <source>
        <dbReference type="EMBL" id="KKR79539.1"/>
    </source>
</evidence>
<reference evidence="1 2" key="1">
    <citation type="journal article" date="2015" name="Nature">
        <title>rRNA introns, odd ribosomes, and small enigmatic genomes across a large radiation of phyla.</title>
        <authorList>
            <person name="Brown C.T."/>
            <person name="Hug L.A."/>
            <person name="Thomas B.C."/>
            <person name="Sharon I."/>
            <person name="Castelle C.J."/>
            <person name="Singh A."/>
            <person name="Wilkins M.J."/>
            <person name="Williams K.H."/>
            <person name="Banfield J.F."/>
        </authorList>
    </citation>
    <scope>NUCLEOTIDE SEQUENCE [LARGE SCALE GENOMIC DNA]</scope>
</reference>